<evidence type="ECO:0000313" key="3">
    <source>
        <dbReference type="Proteomes" id="UP000187209"/>
    </source>
</evidence>
<dbReference type="PROSITE" id="PS00888">
    <property type="entry name" value="CNMP_BINDING_1"/>
    <property type="match status" value="1"/>
</dbReference>
<accession>A0A1R2BZ43</accession>
<name>A0A1R2BZ43_9CILI</name>
<dbReference type="SMART" id="SM00100">
    <property type="entry name" value="cNMP"/>
    <property type="match status" value="1"/>
</dbReference>
<protein>
    <recommendedName>
        <fullName evidence="1">Cyclic nucleotide-binding domain-containing protein</fullName>
    </recommendedName>
</protein>
<dbReference type="OrthoDB" id="411197at2759"/>
<dbReference type="PANTHER" id="PTHR11635">
    <property type="entry name" value="CAMP-DEPENDENT PROTEIN KINASE REGULATORY CHAIN"/>
    <property type="match status" value="1"/>
</dbReference>
<keyword evidence="3" id="KW-1185">Reference proteome</keyword>
<comment type="caution">
    <text evidence="2">The sequence shown here is derived from an EMBL/GenBank/DDBJ whole genome shotgun (WGS) entry which is preliminary data.</text>
</comment>
<dbReference type="InterPro" id="IPR018490">
    <property type="entry name" value="cNMP-bd_dom_sf"/>
</dbReference>
<dbReference type="PANTHER" id="PTHR11635:SF152">
    <property type="entry name" value="CAMP-DEPENDENT PROTEIN KINASE TYPE I REGULATORY SUBUNIT-RELATED"/>
    <property type="match status" value="1"/>
</dbReference>
<sequence length="425" mass="49593">MSPLSQQSQLKQTNSIQQFEFIPDWLLSRPDFKEACKAMEQAEKERIPLILDIHHLNRSEEDKKILSDYLTNIKFFIGLPPAVIMETGNRLIKEYFSQGEKMIIKGAEADSMLIVYKGSAEVIIDGVRVAYKNEGDVIGELSLDYRMLRSADVIAITNLIAFKLMRDDYESAILNIKRKEKQKTIELLKIIPLFKVWSNMKLLLLTTLLNSRHFKKDAVIYERHDPSTCLYFVQEGSVDIYAYVPIEHYNKWPTSVSQWLIRQVNREYLIKIATVTHHQYFGEYELKDAKLRVMKAVAHSNTVCLILNKDHLYENFSSSEISDIIQQGMVKMPSLQELQDKMMKDLKSRTTSENALLDALKVNFINLEGRDSILDPKIKRLNPWLTSFRKRRTESVEFLKKNIVFENTKNIKVKKVKKKSWETFK</sequence>
<dbReference type="PROSITE" id="PS50042">
    <property type="entry name" value="CNMP_BINDING_3"/>
    <property type="match status" value="2"/>
</dbReference>
<dbReference type="CDD" id="cd00038">
    <property type="entry name" value="CAP_ED"/>
    <property type="match status" value="2"/>
</dbReference>
<evidence type="ECO:0000259" key="1">
    <source>
        <dbReference type="PROSITE" id="PS50042"/>
    </source>
</evidence>
<proteinExistence type="predicted"/>
<dbReference type="Gene3D" id="2.60.120.10">
    <property type="entry name" value="Jelly Rolls"/>
    <property type="match status" value="2"/>
</dbReference>
<dbReference type="GO" id="GO:0005829">
    <property type="term" value="C:cytosol"/>
    <property type="evidence" value="ECO:0007669"/>
    <property type="project" value="TreeGrafter"/>
</dbReference>
<dbReference type="GO" id="GO:0004862">
    <property type="term" value="F:cAMP-dependent protein kinase inhibitor activity"/>
    <property type="evidence" value="ECO:0007669"/>
    <property type="project" value="TreeGrafter"/>
</dbReference>
<dbReference type="InterPro" id="IPR014710">
    <property type="entry name" value="RmlC-like_jellyroll"/>
</dbReference>
<evidence type="ECO:0000313" key="2">
    <source>
        <dbReference type="EMBL" id="OMJ81981.1"/>
    </source>
</evidence>
<reference evidence="2 3" key="1">
    <citation type="submission" date="2016-11" db="EMBL/GenBank/DDBJ databases">
        <title>The macronuclear genome of Stentor coeruleus: a giant cell with tiny introns.</title>
        <authorList>
            <person name="Slabodnick M."/>
            <person name="Ruby J.G."/>
            <person name="Reiff S.B."/>
            <person name="Swart E.C."/>
            <person name="Gosai S."/>
            <person name="Prabakaran S."/>
            <person name="Witkowska E."/>
            <person name="Larue G.E."/>
            <person name="Fisher S."/>
            <person name="Freeman R.M."/>
            <person name="Gunawardena J."/>
            <person name="Chu W."/>
            <person name="Stover N.A."/>
            <person name="Gregory B.D."/>
            <person name="Nowacki M."/>
            <person name="Derisi J."/>
            <person name="Roy S.W."/>
            <person name="Marshall W.F."/>
            <person name="Sood P."/>
        </authorList>
    </citation>
    <scope>NUCLEOTIDE SEQUENCE [LARGE SCALE GENOMIC DNA]</scope>
    <source>
        <strain evidence="2">WM001</strain>
    </source>
</reference>
<gene>
    <name evidence="2" type="ORF">SteCoe_17468</name>
</gene>
<dbReference type="SUPFAM" id="SSF51206">
    <property type="entry name" value="cAMP-binding domain-like"/>
    <property type="match status" value="2"/>
</dbReference>
<dbReference type="GO" id="GO:0034236">
    <property type="term" value="F:protein kinase A catalytic subunit binding"/>
    <property type="evidence" value="ECO:0007669"/>
    <property type="project" value="TreeGrafter"/>
</dbReference>
<dbReference type="AlphaFoldDB" id="A0A1R2BZ43"/>
<feature type="domain" description="Cyclic nucleotide-binding" evidence="1">
    <location>
        <begin position="75"/>
        <end position="190"/>
    </location>
</feature>
<dbReference type="InterPro" id="IPR000595">
    <property type="entry name" value="cNMP-bd_dom"/>
</dbReference>
<dbReference type="PROSITE" id="PS00889">
    <property type="entry name" value="CNMP_BINDING_2"/>
    <property type="match status" value="1"/>
</dbReference>
<organism evidence="2 3">
    <name type="scientific">Stentor coeruleus</name>
    <dbReference type="NCBI Taxonomy" id="5963"/>
    <lineage>
        <taxon>Eukaryota</taxon>
        <taxon>Sar</taxon>
        <taxon>Alveolata</taxon>
        <taxon>Ciliophora</taxon>
        <taxon>Postciliodesmatophora</taxon>
        <taxon>Heterotrichea</taxon>
        <taxon>Heterotrichida</taxon>
        <taxon>Stentoridae</taxon>
        <taxon>Stentor</taxon>
    </lineage>
</organism>
<feature type="domain" description="Cyclic nucleotide-binding" evidence="1">
    <location>
        <begin position="193"/>
        <end position="312"/>
    </location>
</feature>
<dbReference type="EMBL" id="MPUH01000359">
    <property type="protein sequence ID" value="OMJ81981.1"/>
    <property type="molecule type" value="Genomic_DNA"/>
</dbReference>
<dbReference type="InterPro" id="IPR050503">
    <property type="entry name" value="cAMP-dep_PK_reg_su-like"/>
</dbReference>
<dbReference type="GO" id="GO:0005952">
    <property type="term" value="C:cAMP-dependent protein kinase complex"/>
    <property type="evidence" value="ECO:0007669"/>
    <property type="project" value="InterPro"/>
</dbReference>
<dbReference type="Proteomes" id="UP000187209">
    <property type="component" value="Unassembled WGS sequence"/>
</dbReference>
<dbReference type="Pfam" id="PF00027">
    <property type="entry name" value="cNMP_binding"/>
    <property type="match status" value="1"/>
</dbReference>
<dbReference type="InterPro" id="IPR018488">
    <property type="entry name" value="cNMP-bd_CS"/>
</dbReference>
<dbReference type="GO" id="GO:0030552">
    <property type="term" value="F:cAMP binding"/>
    <property type="evidence" value="ECO:0007669"/>
    <property type="project" value="TreeGrafter"/>
</dbReference>